<keyword evidence="2 6" id="KW-0812">Transmembrane</keyword>
<feature type="region of interest" description="Disordered" evidence="5">
    <location>
        <begin position="362"/>
        <end position="397"/>
    </location>
</feature>
<evidence type="ECO:0000256" key="4">
    <source>
        <dbReference type="ARBA" id="ARBA00023136"/>
    </source>
</evidence>
<organism evidence="7 8">
    <name type="scientific">Rotaria sordida</name>
    <dbReference type="NCBI Taxonomy" id="392033"/>
    <lineage>
        <taxon>Eukaryota</taxon>
        <taxon>Metazoa</taxon>
        <taxon>Spiralia</taxon>
        <taxon>Gnathifera</taxon>
        <taxon>Rotifera</taxon>
        <taxon>Eurotatoria</taxon>
        <taxon>Bdelloidea</taxon>
        <taxon>Philodinida</taxon>
        <taxon>Philodinidae</taxon>
        <taxon>Rotaria</taxon>
    </lineage>
</organism>
<evidence type="ECO:0000256" key="2">
    <source>
        <dbReference type="ARBA" id="ARBA00022692"/>
    </source>
</evidence>
<protein>
    <submittedName>
        <fullName evidence="7">Uncharacterized protein</fullName>
    </submittedName>
</protein>
<dbReference type="Gene3D" id="1.20.140.150">
    <property type="match status" value="1"/>
</dbReference>
<feature type="compositionally biased region" description="Basic and acidic residues" evidence="5">
    <location>
        <begin position="382"/>
        <end position="397"/>
    </location>
</feature>
<dbReference type="InterPro" id="IPR050579">
    <property type="entry name" value="PMP-22/EMP/MP20-like"/>
</dbReference>
<feature type="transmembrane region" description="Helical" evidence="6">
    <location>
        <begin position="191"/>
        <end position="218"/>
    </location>
</feature>
<dbReference type="EMBL" id="CAJNOL010000033">
    <property type="protein sequence ID" value="CAF0769742.1"/>
    <property type="molecule type" value="Genomic_DNA"/>
</dbReference>
<dbReference type="PANTHER" id="PTHR10671">
    <property type="entry name" value="EPITHELIAL MEMBRANE PROTEIN-RELATED"/>
    <property type="match status" value="1"/>
</dbReference>
<evidence type="ECO:0000256" key="3">
    <source>
        <dbReference type="ARBA" id="ARBA00022989"/>
    </source>
</evidence>
<keyword evidence="4 6" id="KW-0472">Membrane</keyword>
<comment type="subcellular location">
    <subcellularLocation>
        <location evidence="1">Membrane</location>
        <topology evidence="1">Multi-pass membrane protein</topology>
    </subcellularLocation>
</comment>
<name>A0A813QLC6_9BILA</name>
<sequence>MHEKSTKKTIPDKRLTKKQESIKNKLSSGIIIGIILIIITIILQSIALFTPHWKEIAPNTQSLYVDGVDALIRKEVLHYFNSVHRYSRHSYGLFQRCEYVLNNSSIYNNQNDLDDFVVNKQRNKCTKNFLPRYNDNYFNECHSLQYYRFCTKASVKNFDINNDYLHATFDISTSPINVDSKMSCDCHYPPYVLVCQIIGILALICLLLTCLLFILFPFFTNVHYRLKIKYFGILSSLLSIVLLTINLIIIYKHLEYESIAYLLAIEKHYKSTQIYKLSEDTKIAIDRFLSTINVRIGYSTIIAWIAFGLSIIDGILLLTTCQIKHHYNEKETCISLMSSPENEQHYATHQFISVPNDSQTLSPPMSVNNNRNEFTSLPPISQHEKYPPQPKFTEHEV</sequence>
<dbReference type="GO" id="GO:0005886">
    <property type="term" value="C:plasma membrane"/>
    <property type="evidence" value="ECO:0007669"/>
    <property type="project" value="TreeGrafter"/>
</dbReference>
<comment type="caution">
    <text evidence="7">The sequence shown here is derived from an EMBL/GenBank/DDBJ whole genome shotgun (WGS) entry which is preliminary data.</text>
</comment>
<dbReference type="PANTHER" id="PTHR10671:SF108">
    <property type="entry name" value="CLAUDIN FAMILY PROTEIN-RELATED"/>
    <property type="match status" value="1"/>
</dbReference>
<evidence type="ECO:0000313" key="7">
    <source>
        <dbReference type="EMBL" id="CAF0769742.1"/>
    </source>
</evidence>
<feature type="transmembrane region" description="Helical" evidence="6">
    <location>
        <begin position="230"/>
        <end position="251"/>
    </location>
</feature>
<feature type="compositionally biased region" description="Polar residues" evidence="5">
    <location>
        <begin position="362"/>
        <end position="379"/>
    </location>
</feature>
<evidence type="ECO:0000256" key="5">
    <source>
        <dbReference type="SAM" id="MobiDB-lite"/>
    </source>
</evidence>
<keyword evidence="8" id="KW-1185">Reference proteome</keyword>
<gene>
    <name evidence="7" type="ORF">JXQ802_LOCUS2647</name>
</gene>
<feature type="transmembrane region" description="Helical" evidence="6">
    <location>
        <begin position="26"/>
        <end position="49"/>
    </location>
</feature>
<reference evidence="7" key="1">
    <citation type="submission" date="2021-02" db="EMBL/GenBank/DDBJ databases">
        <authorList>
            <person name="Nowell W R."/>
        </authorList>
    </citation>
    <scope>NUCLEOTIDE SEQUENCE</scope>
</reference>
<proteinExistence type="predicted"/>
<dbReference type="Proteomes" id="UP000663870">
    <property type="component" value="Unassembled WGS sequence"/>
</dbReference>
<evidence type="ECO:0000256" key="1">
    <source>
        <dbReference type="ARBA" id="ARBA00004141"/>
    </source>
</evidence>
<evidence type="ECO:0000256" key="6">
    <source>
        <dbReference type="SAM" id="Phobius"/>
    </source>
</evidence>
<keyword evidence="3 6" id="KW-1133">Transmembrane helix</keyword>
<dbReference type="AlphaFoldDB" id="A0A813QLC6"/>
<accession>A0A813QLC6</accession>
<feature type="transmembrane region" description="Helical" evidence="6">
    <location>
        <begin position="296"/>
        <end position="318"/>
    </location>
</feature>
<evidence type="ECO:0000313" key="8">
    <source>
        <dbReference type="Proteomes" id="UP000663870"/>
    </source>
</evidence>